<evidence type="ECO:0000259" key="7">
    <source>
        <dbReference type="PROSITE" id="PS50004"/>
    </source>
</evidence>
<evidence type="ECO:0000256" key="2">
    <source>
        <dbReference type="ARBA" id="ARBA00006042"/>
    </source>
</evidence>
<dbReference type="SUPFAM" id="SSF49562">
    <property type="entry name" value="C2 domain (Calcium/lipid-binding domain, CaLB)"/>
    <property type="match status" value="2"/>
</dbReference>
<evidence type="ECO:0000313" key="9">
    <source>
        <dbReference type="Proteomes" id="UP000518266"/>
    </source>
</evidence>
<evidence type="ECO:0000256" key="4">
    <source>
        <dbReference type="ARBA" id="ARBA00023069"/>
    </source>
</evidence>
<evidence type="ECO:0000256" key="3">
    <source>
        <dbReference type="ARBA" id="ARBA00023054"/>
    </source>
</evidence>
<comment type="subcellular location">
    <subcellularLocation>
        <location evidence="1">Cell projection</location>
        <location evidence="1">Cilium</location>
    </subcellularLocation>
</comment>
<dbReference type="GO" id="GO:1905515">
    <property type="term" value="P:non-motile cilium assembly"/>
    <property type="evidence" value="ECO:0007669"/>
    <property type="project" value="TreeGrafter"/>
</dbReference>
<accession>A0A7J5YXU5</accession>
<evidence type="ECO:0000256" key="1">
    <source>
        <dbReference type="ARBA" id="ARBA00004138"/>
    </source>
</evidence>
<evidence type="ECO:0000256" key="5">
    <source>
        <dbReference type="ARBA" id="ARBA00023273"/>
    </source>
</evidence>
<dbReference type="PROSITE" id="PS50004">
    <property type="entry name" value="C2"/>
    <property type="match status" value="1"/>
</dbReference>
<dbReference type="Pfam" id="PF11618">
    <property type="entry name" value="C2-C2_1"/>
    <property type="match status" value="1"/>
</dbReference>
<dbReference type="Pfam" id="PF00168">
    <property type="entry name" value="C2"/>
    <property type="match status" value="1"/>
</dbReference>
<dbReference type="OrthoDB" id="2133912at2759"/>
<dbReference type="GO" id="GO:0046548">
    <property type="term" value="P:retinal rod cell development"/>
    <property type="evidence" value="ECO:0007669"/>
    <property type="project" value="TreeGrafter"/>
</dbReference>
<keyword evidence="9" id="KW-1185">Reference proteome</keyword>
<keyword evidence="5" id="KW-0966">Cell projection</keyword>
<dbReference type="PANTHER" id="PTHR14240">
    <property type="entry name" value="RETINITIS PIGMENTOSA GTPASE REGULATOR-INTERACTING PROTEIN"/>
    <property type="match status" value="1"/>
</dbReference>
<dbReference type="PANTHER" id="PTHR14240:SF1">
    <property type="entry name" value="PROTEIN FANTOM-RELATED"/>
    <property type="match status" value="1"/>
</dbReference>
<comment type="similarity">
    <text evidence="2">Belongs to the RPGRIP1 family.</text>
</comment>
<dbReference type="InterPro" id="IPR031139">
    <property type="entry name" value="RPGRIP1_fam"/>
</dbReference>
<dbReference type="Proteomes" id="UP000518266">
    <property type="component" value="Unassembled WGS sequence"/>
</dbReference>
<keyword evidence="4" id="KW-0969">Cilium</keyword>
<feature type="coiled-coil region" evidence="6">
    <location>
        <begin position="3"/>
        <end position="99"/>
    </location>
</feature>
<feature type="domain" description="C2" evidence="7">
    <location>
        <begin position="292"/>
        <end position="415"/>
    </location>
</feature>
<comment type="caution">
    <text evidence="8">The sequence shown here is derived from an EMBL/GenBank/DDBJ whole genome shotgun (WGS) entry which is preliminary data.</text>
</comment>
<reference evidence="8 9" key="1">
    <citation type="submission" date="2020-03" db="EMBL/GenBank/DDBJ databases">
        <title>Dissostichus mawsoni Genome sequencing and assembly.</title>
        <authorList>
            <person name="Park H."/>
        </authorList>
    </citation>
    <scope>NUCLEOTIDE SEQUENCE [LARGE SCALE GENOMIC DNA]</scope>
    <source>
        <strain evidence="8">DM0001</strain>
        <tissue evidence="8">Muscle</tissue>
    </source>
</reference>
<proteinExistence type="inferred from homology"/>
<evidence type="ECO:0000256" key="6">
    <source>
        <dbReference type="SAM" id="Coils"/>
    </source>
</evidence>
<evidence type="ECO:0000313" key="8">
    <source>
        <dbReference type="EMBL" id="KAF3852948.1"/>
    </source>
</evidence>
<dbReference type="EMBL" id="JAAKFY010000008">
    <property type="protein sequence ID" value="KAF3852948.1"/>
    <property type="molecule type" value="Genomic_DNA"/>
</dbReference>
<protein>
    <recommendedName>
        <fullName evidence="7">C2 domain-containing protein</fullName>
    </recommendedName>
</protein>
<dbReference type="GO" id="GO:0032391">
    <property type="term" value="C:photoreceptor connecting cilium"/>
    <property type="evidence" value="ECO:0007669"/>
    <property type="project" value="TreeGrafter"/>
</dbReference>
<organism evidence="8 9">
    <name type="scientific">Dissostichus mawsoni</name>
    <name type="common">Antarctic cod</name>
    <dbReference type="NCBI Taxonomy" id="36200"/>
    <lineage>
        <taxon>Eukaryota</taxon>
        <taxon>Metazoa</taxon>
        <taxon>Chordata</taxon>
        <taxon>Craniata</taxon>
        <taxon>Vertebrata</taxon>
        <taxon>Euteleostomi</taxon>
        <taxon>Actinopterygii</taxon>
        <taxon>Neopterygii</taxon>
        <taxon>Teleostei</taxon>
        <taxon>Neoteleostei</taxon>
        <taxon>Acanthomorphata</taxon>
        <taxon>Eupercaria</taxon>
        <taxon>Perciformes</taxon>
        <taxon>Notothenioidei</taxon>
        <taxon>Nototheniidae</taxon>
        <taxon>Dissostichus</taxon>
    </lineage>
</organism>
<dbReference type="Gene3D" id="2.60.40.150">
    <property type="entry name" value="C2 domain"/>
    <property type="match status" value="2"/>
</dbReference>
<dbReference type="GO" id="GO:0005856">
    <property type="term" value="C:cytoskeleton"/>
    <property type="evidence" value="ECO:0007669"/>
    <property type="project" value="UniProtKB-ARBA"/>
</dbReference>
<dbReference type="InterPro" id="IPR035892">
    <property type="entry name" value="C2_domain_sf"/>
</dbReference>
<name>A0A7J5YXU5_DISMA</name>
<dbReference type="InterPro" id="IPR021656">
    <property type="entry name" value="C2-C2_1"/>
</dbReference>
<dbReference type="InterPro" id="IPR000008">
    <property type="entry name" value="C2_dom"/>
</dbReference>
<dbReference type="AlphaFoldDB" id="A0A7J5YXU5"/>
<sequence length="421" mass="48017">MNLVDISESSEKLTDENRKLQIQFLEQKQRLEEMNDRLKFYSRENEYNVAELTEALLLIKKRKSSGELGFLQEEVQEEQEEVQELRAAHAETIQELQKTRSLLNMESSICRDYKLSSETWPTAANQRRPPPSTALMKRRMMRSCCSGGENLLELQLLGASLSSSAMQEALGDQDPSTSSTFSTFCTYSFHLSELHCTPLASGSRPRYGFTPFVVSVDEGFLQYLRRGAVKVDCTRRWASEETPSFGSLEYRLRLRVPMKETLRTFILLRPQVPSYCSDPQVPPYCSDPQVPSYCSDPQVPPYCSDPQRNELCVAVQRCTDLQSSSSSPPSPYVVYKFYEFPDHPTATAPPAGAPAWRDRRLFPVLMDAELHRYLQSKELLLYVFDYNEQRMDTYLGKTRVPLLPLSRDQGVSGQNSLSALS</sequence>
<keyword evidence="3 6" id="KW-0175">Coiled coil</keyword>
<gene>
    <name evidence="8" type="ORF">F7725_013636</name>
</gene>